<dbReference type="RefSeq" id="WP_136943196.1">
    <property type="nucleotide sequence ID" value="NZ_SWKR01000002.1"/>
</dbReference>
<dbReference type="InterPro" id="IPR036388">
    <property type="entry name" value="WH-like_DNA-bd_sf"/>
</dbReference>
<dbReference type="GO" id="GO:0016987">
    <property type="term" value="F:sigma factor activity"/>
    <property type="evidence" value="ECO:0007669"/>
    <property type="project" value="UniProtKB-KW"/>
</dbReference>
<dbReference type="SUPFAM" id="SSF88659">
    <property type="entry name" value="Sigma3 and sigma4 domains of RNA polymerase sigma factors"/>
    <property type="match status" value="1"/>
</dbReference>
<feature type="domain" description="RNA polymerase sigma factor 70 region 4 type 2" evidence="6">
    <location>
        <begin position="121"/>
        <end position="172"/>
    </location>
</feature>
<evidence type="ECO:0000313" key="7">
    <source>
        <dbReference type="EMBL" id="TKD51251.1"/>
    </source>
</evidence>
<dbReference type="Gene3D" id="1.10.1740.10">
    <property type="match status" value="1"/>
</dbReference>
<dbReference type="OrthoDB" id="9784272at2"/>
<dbReference type="CDD" id="cd06171">
    <property type="entry name" value="Sigma70_r4"/>
    <property type="match status" value="1"/>
</dbReference>
<dbReference type="InterPro" id="IPR013325">
    <property type="entry name" value="RNA_pol_sigma_r2"/>
</dbReference>
<evidence type="ECO:0000259" key="6">
    <source>
        <dbReference type="Pfam" id="PF08281"/>
    </source>
</evidence>
<gene>
    <name evidence="7" type="ORF">FBR43_11165</name>
</gene>
<dbReference type="AlphaFoldDB" id="A0A4U1L2Y2"/>
<dbReference type="NCBIfam" id="TIGR02937">
    <property type="entry name" value="sigma70-ECF"/>
    <property type="match status" value="1"/>
</dbReference>
<dbReference type="Gene3D" id="1.10.10.10">
    <property type="entry name" value="Winged helix-like DNA-binding domain superfamily/Winged helix DNA-binding domain"/>
    <property type="match status" value="1"/>
</dbReference>
<comment type="similarity">
    <text evidence="1">Belongs to the sigma-70 factor family. ECF subfamily.</text>
</comment>
<organism evidence="7 8">
    <name type="scientific">Sphingomonas baiyangensis</name>
    <dbReference type="NCBI Taxonomy" id="2572576"/>
    <lineage>
        <taxon>Bacteria</taxon>
        <taxon>Pseudomonadati</taxon>
        <taxon>Pseudomonadota</taxon>
        <taxon>Alphaproteobacteria</taxon>
        <taxon>Sphingomonadales</taxon>
        <taxon>Sphingomonadaceae</taxon>
        <taxon>Sphingomonas</taxon>
    </lineage>
</organism>
<dbReference type="SUPFAM" id="SSF88946">
    <property type="entry name" value="Sigma2 domain of RNA polymerase sigma factors"/>
    <property type="match status" value="1"/>
</dbReference>
<keyword evidence="4" id="KW-0804">Transcription</keyword>
<dbReference type="GO" id="GO:0003677">
    <property type="term" value="F:DNA binding"/>
    <property type="evidence" value="ECO:0007669"/>
    <property type="project" value="InterPro"/>
</dbReference>
<dbReference type="GO" id="GO:0006352">
    <property type="term" value="P:DNA-templated transcription initiation"/>
    <property type="evidence" value="ECO:0007669"/>
    <property type="project" value="InterPro"/>
</dbReference>
<dbReference type="Pfam" id="PF08281">
    <property type="entry name" value="Sigma70_r4_2"/>
    <property type="match status" value="1"/>
</dbReference>
<dbReference type="PANTHER" id="PTHR43133:SF62">
    <property type="entry name" value="RNA POLYMERASE SIGMA FACTOR SIGZ"/>
    <property type="match status" value="1"/>
</dbReference>
<proteinExistence type="inferred from homology"/>
<dbReference type="InterPro" id="IPR013324">
    <property type="entry name" value="RNA_pol_sigma_r3/r4-like"/>
</dbReference>
<sequence>MQHADAARHELSDELARVGAGDCAAMKRVYDRTSGKLFGICLRVLHDREAAEDALQEVYLKVWHHARAFDRERASPITWMCAVARNTAIDWRRGSERGAVHAAALHDGTPQVGGDTDADILLRQCMDQLDERQHASIRSAFFDGYTYAELADRAAVPLATMKSWIRRGLERLRKCLDHG</sequence>
<evidence type="ECO:0000256" key="1">
    <source>
        <dbReference type="ARBA" id="ARBA00010641"/>
    </source>
</evidence>
<dbReference type="InterPro" id="IPR007627">
    <property type="entry name" value="RNA_pol_sigma70_r2"/>
</dbReference>
<comment type="caution">
    <text evidence="7">The sequence shown here is derived from an EMBL/GenBank/DDBJ whole genome shotgun (WGS) entry which is preliminary data.</text>
</comment>
<keyword evidence="8" id="KW-1185">Reference proteome</keyword>
<accession>A0A4U1L2Y2</accession>
<evidence type="ECO:0000256" key="4">
    <source>
        <dbReference type="ARBA" id="ARBA00023163"/>
    </source>
</evidence>
<dbReference type="Pfam" id="PF04542">
    <property type="entry name" value="Sigma70_r2"/>
    <property type="match status" value="1"/>
</dbReference>
<dbReference type="PANTHER" id="PTHR43133">
    <property type="entry name" value="RNA POLYMERASE ECF-TYPE SIGMA FACTO"/>
    <property type="match status" value="1"/>
</dbReference>
<keyword evidence="3" id="KW-0731">Sigma factor</keyword>
<dbReference type="InterPro" id="IPR013249">
    <property type="entry name" value="RNA_pol_sigma70_r4_t2"/>
</dbReference>
<evidence type="ECO:0000259" key="5">
    <source>
        <dbReference type="Pfam" id="PF04542"/>
    </source>
</evidence>
<dbReference type="InterPro" id="IPR014284">
    <property type="entry name" value="RNA_pol_sigma-70_dom"/>
</dbReference>
<dbReference type="EMBL" id="SWKR01000002">
    <property type="protein sequence ID" value="TKD51251.1"/>
    <property type="molecule type" value="Genomic_DNA"/>
</dbReference>
<evidence type="ECO:0000256" key="3">
    <source>
        <dbReference type="ARBA" id="ARBA00023082"/>
    </source>
</evidence>
<name>A0A4U1L2Y2_9SPHN</name>
<evidence type="ECO:0000313" key="8">
    <source>
        <dbReference type="Proteomes" id="UP000309138"/>
    </source>
</evidence>
<keyword evidence="2" id="KW-0805">Transcription regulation</keyword>
<reference evidence="7 8" key="1">
    <citation type="submission" date="2019-04" db="EMBL/GenBank/DDBJ databases">
        <authorList>
            <person name="Yang Y."/>
            <person name="Wei D."/>
        </authorList>
    </citation>
    <scope>NUCLEOTIDE SEQUENCE [LARGE SCALE GENOMIC DNA]</scope>
    <source>
        <strain evidence="7 8">L-1-4w-11</strain>
    </source>
</reference>
<protein>
    <submittedName>
        <fullName evidence="7">Sigma-70 family RNA polymerase sigma factor</fullName>
    </submittedName>
</protein>
<dbReference type="Proteomes" id="UP000309138">
    <property type="component" value="Unassembled WGS sequence"/>
</dbReference>
<dbReference type="InterPro" id="IPR039425">
    <property type="entry name" value="RNA_pol_sigma-70-like"/>
</dbReference>
<feature type="domain" description="RNA polymerase sigma-70 region 2" evidence="5">
    <location>
        <begin position="30"/>
        <end position="96"/>
    </location>
</feature>
<evidence type="ECO:0000256" key="2">
    <source>
        <dbReference type="ARBA" id="ARBA00023015"/>
    </source>
</evidence>